<dbReference type="CDD" id="cd02440">
    <property type="entry name" value="AdoMet_MTases"/>
    <property type="match status" value="1"/>
</dbReference>
<organism evidence="8 9">
    <name type="scientific">Gordonibacter urolithinfaciens</name>
    <dbReference type="NCBI Taxonomy" id="1335613"/>
    <lineage>
        <taxon>Bacteria</taxon>
        <taxon>Bacillati</taxon>
        <taxon>Actinomycetota</taxon>
        <taxon>Coriobacteriia</taxon>
        <taxon>Eggerthellales</taxon>
        <taxon>Eggerthellaceae</taxon>
        <taxon>Gordonibacter</taxon>
    </lineage>
</organism>
<evidence type="ECO:0000256" key="3">
    <source>
        <dbReference type="ARBA" id="ARBA00022603"/>
    </source>
</evidence>
<evidence type="ECO:0000259" key="6">
    <source>
        <dbReference type="PROSITE" id="PS50123"/>
    </source>
</evidence>
<dbReference type="SUPFAM" id="SSF53335">
    <property type="entry name" value="S-adenosyl-L-methionine-dependent methyltransferases"/>
    <property type="match status" value="1"/>
</dbReference>
<comment type="caution">
    <text evidence="8">The sequence shown here is derived from an EMBL/GenBank/DDBJ whole genome shotgun (WGS) entry which is preliminary data.</text>
</comment>
<dbReference type="SUPFAM" id="SSF47757">
    <property type="entry name" value="Chemotaxis receptor methyltransferase CheR, N-terminal domain"/>
    <property type="match status" value="1"/>
</dbReference>
<dbReference type="InterPro" id="IPR036804">
    <property type="entry name" value="CheR_N_sf"/>
</dbReference>
<evidence type="ECO:0000256" key="1">
    <source>
        <dbReference type="ARBA" id="ARBA00001541"/>
    </source>
</evidence>
<dbReference type="Pfam" id="PF01739">
    <property type="entry name" value="CheR"/>
    <property type="match status" value="1"/>
</dbReference>
<evidence type="ECO:0000313" key="10">
    <source>
        <dbReference type="Proteomes" id="UP000462865"/>
    </source>
</evidence>
<dbReference type="Gene3D" id="1.10.155.10">
    <property type="entry name" value="Chemotaxis receptor methyltransferase CheR, N-terminal domain"/>
    <property type="match status" value="1"/>
</dbReference>
<dbReference type="EC" id="2.1.1.80" evidence="2"/>
<dbReference type="AlphaFoldDB" id="A0A423UIT7"/>
<dbReference type="InterPro" id="IPR029063">
    <property type="entry name" value="SAM-dependent_MTases_sf"/>
</dbReference>
<reference evidence="8" key="2">
    <citation type="journal article" date="2019" name="Int. J. Syst. Evol. Microbiol.">
        <title>Gordonibacter faecihominis is a later heterotypic synonym of Gordonibacter urolithinfaciens.</title>
        <authorList>
            <person name="Danylec N."/>
            <person name="Stoll D.A."/>
            <person name="Huch M."/>
        </authorList>
    </citation>
    <scope>NUCLEOTIDE SEQUENCE</scope>
    <source>
        <strain evidence="8">DSM 27213</strain>
    </source>
</reference>
<dbReference type="Gene3D" id="3.40.50.150">
    <property type="entry name" value="Vaccinia Virus protein VP39"/>
    <property type="match status" value="1"/>
</dbReference>
<evidence type="ECO:0000313" key="8">
    <source>
        <dbReference type="EMBL" id="ROT89080.1"/>
    </source>
</evidence>
<accession>A0A423UIT7</accession>
<reference evidence="8" key="3">
    <citation type="journal article" date="2019" name="Microbiol. Resour. Announc.">
        <title>Draft Genome Sequences of Type Strains of Gordonibacter faecihominis, Paraeggerthella hongkongensis, Parvibacter caecicola,Slackia equolifaciens, Slackia faecicanis, and Slackia isoflavoniconvertens.</title>
        <authorList>
            <person name="Danylec N."/>
            <person name="Stoll D.A."/>
            <person name="Dotsch A."/>
            <person name="Huch M."/>
        </authorList>
    </citation>
    <scope>NUCLEOTIDE SEQUENCE</scope>
    <source>
        <strain evidence="8">DSM 27213</strain>
    </source>
</reference>
<dbReference type="Proteomes" id="UP000462865">
    <property type="component" value="Unassembled WGS sequence"/>
</dbReference>
<dbReference type="SMART" id="SM00138">
    <property type="entry name" value="MeTrc"/>
    <property type="match status" value="1"/>
</dbReference>
<dbReference type="PROSITE" id="PS50123">
    <property type="entry name" value="CHER"/>
    <property type="match status" value="1"/>
</dbReference>
<dbReference type="EMBL" id="WKZA01000102">
    <property type="protein sequence ID" value="MSA96111.1"/>
    <property type="molecule type" value="Genomic_DNA"/>
</dbReference>
<dbReference type="InterPro" id="IPR022641">
    <property type="entry name" value="CheR_N"/>
</dbReference>
<evidence type="ECO:0000256" key="4">
    <source>
        <dbReference type="ARBA" id="ARBA00022679"/>
    </source>
</evidence>
<reference evidence="7 10" key="4">
    <citation type="journal article" date="2019" name="Nat. Med.">
        <title>A library of human gut bacterial isolates paired with longitudinal multiomics data enables mechanistic microbiome research.</title>
        <authorList>
            <person name="Poyet M."/>
            <person name="Groussin M."/>
            <person name="Gibbons S.M."/>
            <person name="Avila-Pacheco J."/>
            <person name="Jiang X."/>
            <person name="Kearney S.M."/>
            <person name="Perrotta A.R."/>
            <person name="Berdy B."/>
            <person name="Zhao S."/>
            <person name="Lieberman T.D."/>
            <person name="Swanson P.K."/>
            <person name="Smith M."/>
            <person name="Roesemann S."/>
            <person name="Alexander J.E."/>
            <person name="Rich S.A."/>
            <person name="Livny J."/>
            <person name="Vlamakis H."/>
            <person name="Clish C."/>
            <person name="Bullock K."/>
            <person name="Deik A."/>
            <person name="Scott J."/>
            <person name="Pierce K.A."/>
            <person name="Xavier R.J."/>
            <person name="Alm E.J."/>
        </authorList>
    </citation>
    <scope>NUCLEOTIDE SEQUENCE [LARGE SCALE GENOMIC DNA]</scope>
    <source>
        <strain evidence="7 10">BIOML-A1</strain>
    </source>
</reference>
<dbReference type="GO" id="GO:0032259">
    <property type="term" value="P:methylation"/>
    <property type="evidence" value="ECO:0007669"/>
    <property type="project" value="UniProtKB-KW"/>
</dbReference>
<dbReference type="PRINTS" id="PR00996">
    <property type="entry name" value="CHERMTFRASE"/>
</dbReference>
<keyword evidence="3 8" id="KW-0489">Methyltransferase</keyword>
<proteinExistence type="predicted"/>
<evidence type="ECO:0000313" key="7">
    <source>
        <dbReference type="EMBL" id="MSA96111.1"/>
    </source>
</evidence>
<reference evidence="9" key="1">
    <citation type="submission" date="2018-05" db="EMBL/GenBank/DDBJ databases">
        <title>Genome Sequencing of selected type strains of the family Eggerthellaceae.</title>
        <authorList>
            <person name="Danylec N."/>
            <person name="Stoll D.A."/>
            <person name="Doetsch A."/>
            <person name="Huch M."/>
        </authorList>
    </citation>
    <scope>NUCLEOTIDE SEQUENCE [LARGE SCALE GENOMIC DNA]</scope>
    <source>
        <strain evidence="9">DSM 27213</strain>
    </source>
</reference>
<dbReference type="PANTHER" id="PTHR24422:SF26">
    <property type="entry name" value="CHEMOTAXIS PROTEIN METHYLTRANSFERASE"/>
    <property type="match status" value="1"/>
</dbReference>
<keyword evidence="5" id="KW-0949">S-adenosyl-L-methionine</keyword>
<protein>
    <recommendedName>
        <fullName evidence="2">protein-glutamate O-methyltransferase</fullName>
        <ecNumber evidence="2">2.1.1.80</ecNumber>
    </recommendedName>
</protein>
<dbReference type="EMBL" id="QIBW01000012">
    <property type="protein sequence ID" value="ROT89080.1"/>
    <property type="molecule type" value="Genomic_DNA"/>
</dbReference>
<dbReference type="Pfam" id="PF03705">
    <property type="entry name" value="CheR_N"/>
    <property type="match status" value="1"/>
</dbReference>
<dbReference type="InterPro" id="IPR000780">
    <property type="entry name" value="CheR_MeTrfase"/>
</dbReference>
<feature type="domain" description="CheR-type methyltransferase" evidence="6">
    <location>
        <begin position="1"/>
        <end position="249"/>
    </location>
</feature>
<name>A0A423UIT7_9ACTN</name>
<evidence type="ECO:0000256" key="5">
    <source>
        <dbReference type="ARBA" id="ARBA00022691"/>
    </source>
</evidence>
<dbReference type="InterPro" id="IPR022642">
    <property type="entry name" value="CheR_C"/>
</dbReference>
<evidence type="ECO:0000313" key="9">
    <source>
        <dbReference type="Proteomes" id="UP000285258"/>
    </source>
</evidence>
<dbReference type="PANTHER" id="PTHR24422">
    <property type="entry name" value="CHEMOTAXIS PROTEIN METHYLTRANSFERASE"/>
    <property type="match status" value="1"/>
</dbReference>
<dbReference type="GO" id="GO:0008983">
    <property type="term" value="F:protein-glutamate O-methyltransferase activity"/>
    <property type="evidence" value="ECO:0007669"/>
    <property type="project" value="UniProtKB-EC"/>
</dbReference>
<dbReference type="InterPro" id="IPR050903">
    <property type="entry name" value="Bact_Chemotaxis_MeTrfase"/>
</dbReference>
<gene>
    <name evidence="8" type="ORF">DMP12_10430</name>
    <name evidence="7" type="ORF">GKG38_13810</name>
</gene>
<evidence type="ECO:0000256" key="2">
    <source>
        <dbReference type="ARBA" id="ARBA00012534"/>
    </source>
</evidence>
<dbReference type="RefSeq" id="WP_096227269.1">
    <property type="nucleotide sequence ID" value="NZ_DBEYPL010000017.1"/>
</dbReference>
<dbReference type="Proteomes" id="UP000285258">
    <property type="component" value="Unassembled WGS sequence"/>
</dbReference>
<comment type="catalytic activity">
    <reaction evidence="1">
        <text>L-glutamyl-[protein] + S-adenosyl-L-methionine = [protein]-L-glutamate 5-O-methyl ester + S-adenosyl-L-homocysteine</text>
        <dbReference type="Rhea" id="RHEA:24452"/>
        <dbReference type="Rhea" id="RHEA-COMP:10208"/>
        <dbReference type="Rhea" id="RHEA-COMP:10311"/>
        <dbReference type="ChEBI" id="CHEBI:29973"/>
        <dbReference type="ChEBI" id="CHEBI:57856"/>
        <dbReference type="ChEBI" id="CHEBI:59789"/>
        <dbReference type="ChEBI" id="CHEBI:82795"/>
        <dbReference type="EC" id="2.1.1.80"/>
    </reaction>
</comment>
<sequence>MEHLTDKEFERVCTHLSRTLGLNMRSKRVLLDCRLSRERNRLGLPSFSDYLDLIESGTNPEAAARFIDLVTTHYTYFLRERRQFDFLRTTAFPELEASRPRRTWNILCAGCSTGEECYTVSMIVEDYRRGRNLPPVRVTGIDVSEPALEEARRAVYPATRVDKVPPRWLTSYFTREGDGFAVVDSIRRHVSFARANLSDPEALRRRYDLILCRNVIIYFDEPTRERVLDTLHRHLALSSYLILGHAEIVRDRKRFAYRGDSIYQKRSEETHS</sequence>
<keyword evidence="4 8" id="KW-0808">Transferase</keyword>